<dbReference type="KEGG" id="ggr:HKW67_21025"/>
<evidence type="ECO:0008006" key="4">
    <source>
        <dbReference type="Google" id="ProtNLM"/>
    </source>
</evidence>
<dbReference type="EMBL" id="CP053085">
    <property type="protein sequence ID" value="QJR37828.1"/>
    <property type="molecule type" value="Genomic_DNA"/>
</dbReference>
<feature type="signal peptide" evidence="1">
    <location>
        <begin position="1"/>
        <end position="23"/>
    </location>
</feature>
<dbReference type="AlphaFoldDB" id="A0A6M4IUL7"/>
<evidence type="ECO:0000313" key="2">
    <source>
        <dbReference type="EMBL" id="QJR37828.1"/>
    </source>
</evidence>
<proteinExistence type="predicted"/>
<dbReference type="Proteomes" id="UP000500938">
    <property type="component" value="Chromosome"/>
</dbReference>
<name>A0A6M4IUL7_9BACT</name>
<feature type="chain" id="PRO_5026648857" description="Transporter" evidence="1">
    <location>
        <begin position="24"/>
        <end position="281"/>
    </location>
</feature>
<organism evidence="2 3">
    <name type="scientific">Gemmatimonas groenlandica</name>
    <dbReference type="NCBI Taxonomy" id="2732249"/>
    <lineage>
        <taxon>Bacteria</taxon>
        <taxon>Pseudomonadati</taxon>
        <taxon>Gemmatimonadota</taxon>
        <taxon>Gemmatimonadia</taxon>
        <taxon>Gemmatimonadales</taxon>
        <taxon>Gemmatimonadaceae</taxon>
        <taxon>Gemmatimonas</taxon>
    </lineage>
</organism>
<sequence length="281" mass="29810">MNPFLNAPRFGVAGLLVVVTALSAPLATLSAQTDYYNTDAGRPVRIEDAYAIERRAVELQLAPFRLERARGGSYRWGIEPEFAVGLFPRTQVEIGFPIAHVEGVAGTRRTALGGIDASVLYNLNTETRLPALAVVADVLLPVGAMAPDKAYPSFKAIATKTFPWARFHLNGQVTIGDAPSIAPAGSGTTASAELSRWLVGVAVDRTLPLRSLLLTAEVVTSQPLDATETQAWDVAGGARYQVSPRLAVDGGGGYRLSRADAGWFLTAGAAVSLGLPWSPRR</sequence>
<accession>A0A6M4IUL7</accession>
<gene>
    <name evidence="2" type="ORF">HKW67_21025</name>
</gene>
<keyword evidence="3" id="KW-1185">Reference proteome</keyword>
<keyword evidence="1" id="KW-0732">Signal</keyword>
<dbReference type="RefSeq" id="WP_171227264.1">
    <property type="nucleotide sequence ID" value="NZ_CP053085.1"/>
</dbReference>
<reference evidence="2 3" key="1">
    <citation type="submission" date="2020-05" db="EMBL/GenBank/DDBJ databases">
        <title>Complete genome sequence of Gemmatimonas greenlandica TET16.</title>
        <authorList>
            <person name="Zeng Y."/>
        </authorList>
    </citation>
    <scope>NUCLEOTIDE SEQUENCE [LARGE SCALE GENOMIC DNA]</scope>
    <source>
        <strain evidence="2 3">TET16</strain>
    </source>
</reference>
<protein>
    <recommendedName>
        <fullName evidence="4">Transporter</fullName>
    </recommendedName>
</protein>
<evidence type="ECO:0000313" key="3">
    <source>
        <dbReference type="Proteomes" id="UP000500938"/>
    </source>
</evidence>
<evidence type="ECO:0000256" key="1">
    <source>
        <dbReference type="SAM" id="SignalP"/>
    </source>
</evidence>